<dbReference type="Proteomes" id="UP000528457">
    <property type="component" value="Unassembled WGS sequence"/>
</dbReference>
<accession>A0A7X0JWL1</accession>
<proteinExistence type="predicted"/>
<dbReference type="PANTHER" id="PTHR42776:SF27">
    <property type="entry name" value="DIPEPTIDYL PEPTIDASE FAMILY MEMBER 6"/>
    <property type="match status" value="1"/>
</dbReference>
<evidence type="ECO:0000313" key="5">
    <source>
        <dbReference type="Proteomes" id="UP000528457"/>
    </source>
</evidence>
<dbReference type="Gene3D" id="3.40.50.1820">
    <property type="entry name" value="alpha/beta hydrolase"/>
    <property type="match status" value="1"/>
</dbReference>
<gene>
    <name evidence="4" type="ORF">HNR48_003851</name>
</gene>
<comment type="caution">
    <text evidence="4">The sequence shown here is derived from an EMBL/GenBank/DDBJ whole genome shotgun (WGS) entry which is preliminary data.</text>
</comment>
<organism evidence="4 5">
    <name type="scientific">Pseudoteredinibacter isoporae</name>
    <dbReference type="NCBI Taxonomy" id="570281"/>
    <lineage>
        <taxon>Bacteria</taxon>
        <taxon>Pseudomonadati</taxon>
        <taxon>Pseudomonadota</taxon>
        <taxon>Gammaproteobacteria</taxon>
        <taxon>Cellvibrionales</taxon>
        <taxon>Cellvibrionaceae</taxon>
        <taxon>Pseudoteredinibacter</taxon>
    </lineage>
</organism>
<dbReference type="RefSeq" id="WP_166843443.1">
    <property type="nucleotide sequence ID" value="NZ_JAAONY010000004.1"/>
</dbReference>
<evidence type="ECO:0000259" key="3">
    <source>
        <dbReference type="Pfam" id="PF00326"/>
    </source>
</evidence>
<name>A0A7X0JWL1_9GAMM</name>
<keyword evidence="4" id="KW-0031">Aminopeptidase</keyword>
<dbReference type="AlphaFoldDB" id="A0A7X0JWL1"/>
<dbReference type="GO" id="GO:0004177">
    <property type="term" value="F:aminopeptidase activity"/>
    <property type="evidence" value="ECO:0007669"/>
    <property type="project" value="UniProtKB-KW"/>
</dbReference>
<feature type="signal peptide" evidence="2">
    <location>
        <begin position="1"/>
        <end position="23"/>
    </location>
</feature>
<dbReference type="SUPFAM" id="SSF82171">
    <property type="entry name" value="DPP6 N-terminal domain-like"/>
    <property type="match status" value="1"/>
</dbReference>
<dbReference type="SUPFAM" id="SSF53474">
    <property type="entry name" value="alpha/beta-Hydrolases"/>
    <property type="match status" value="1"/>
</dbReference>
<evidence type="ECO:0000256" key="1">
    <source>
        <dbReference type="ARBA" id="ARBA00022801"/>
    </source>
</evidence>
<dbReference type="Pfam" id="PF00326">
    <property type="entry name" value="Peptidase_S9"/>
    <property type="match status" value="1"/>
</dbReference>
<keyword evidence="4" id="KW-0645">Protease</keyword>
<dbReference type="EMBL" id="JACHHT010000004">
    <property type="protein sequence ID" value="MBB6523537.1"/>
    <property type="molecule type" value="Genomic_DNA"/>
</dbReference>
<keyword evidence="5" id="KW-1185">Reference proteome</keyword>
<reference evidence="4 5" key="1">
    <citation type="submission" date="2020-08" db="EMBL/GenBank/DDBJ databases">
        <title>Genomic Encyclopedia of Type Strains, Phase IV (KMG-IV): sequencing the most valuable type-strain genomes for metagenomic binning, comparative biology and taxonomic classification.</title>
        <authorList>
            <person name="Goeker M."/>
        </authorList>
    </citation>
    <scope>NUCLEOTIDE SEQUENCE [LARGE SCALE GENOMIC DNA]</scope>
    <source>
        <strain evidence="4 5">DSM 22368</strain>
    </source>
</reference>
<dbReference type="InterPro" id="IPR029058">
    <property type="entry name" value="AB_hydrolase_fold"/>
</dbReference>
<keyword evidence="1" id="KW-0378">Hydrolase</keyword>
<protein>
    <submittedName>
        <fullName evidence="4">Dipeptidyl aminopeptidase/acylaminoacyl peptidase</fullName>
    </submittedName>
</protein>
<dbReference type="GO" id="GO:0004252">
    <property type="term" value="F:serine-type endopeptidase activity"/>
    <property type="evidence" value="ECO:0007669"/>
    <property type="project" value="TreeGrafter"/>
</dbReference>
<dbReference type="GO" id="GO:0006508">
    <property type="term" value="P:proteolysis"/>
    <property type="evidence" value="ECO:0007669"/>
    <property type="project" value="InterPro"/>
</dbReference>
<dbReference type="PANTHER" id="PTHR42776">
    <property type="entry name" value="SERINE PEPTIDASE S9 FAMILY MEMBER"/>
    <property type="match status" value="1"/>
</dbReference>
<dbReference type="InParanoid" id="A0A7X0JWL1"/>
<keyword evidence="2" id="KW-0732">Signal</keyword>
<sequence length="653" mass="73307">MKTLKLAQLLMLSILVLGSSVVAAEPYPLDYFALRSAVSNVEVSPDGKHVAMLSNPSKEGDPFIEVYKTGNLSAKPFRLNADPMEIVSIYWASDDVIVFRARQKVRDKIEGFNQGVYEFVLASVDIKRKKIKKYEDIGADIENILPSKKNKVIYSFVPGNFKGSKLSEAFRPRAYYELNLKTGGKSLVARGKIALGQIETNGDGKPWLARGFDIQKGDLVWYARVNGEGDWEEFHRQHEDSFEEFSVQGFDPEKPNIYFVVANNGKDKAGLWEYDVKAKKFGELIYARKDVDIAGTLPHSNAWTNPDTQVAVSYTTDRTHREFFDGQEAAVYEQLRGIVPNAQYIRVNSRSRDGNTLTVYNQGPRDPGTYYLLHKGKFSKIGSTYPLLKAEELADVRYIKYKARDGRTIPAYITVPNGKPPFPAIVMPHGGPFVAEGIRYDEWAQMLANNGYLVLQPQYRGSKGYGMEHYMTAFNTEAGGQGGYKMQDDKDDGMMYLVEQGLADKDRLGFYGWSYGGYAALIAAARTPNIYQCSIAGAAVTDNQYQVNFYRARIRGSGAIEQLRMWDDSISPIEEVAKVNIPLLVIHGSVDQRVPPAHAHRYMDEVKKLGKKVSYIELDGADHFSNTLFYNHQKLLYESIISFLKNDCGPGGL</sequence>
<dbReference type="InterPro" id="IPR001375">
    <property type="entry name" value="Peptidase_S9_cat"/>
</dbReference>
<evidence type="ECO:0000256" key="2">
    <source>
        <dbReference type="SAM" id="SignalP"/>
    </source>
</evidence>
<feature type="domain" description="Peptidase S9 prolyl oligopeptidase catalytic" evidence="3">
    <location>
        <begin position="444"/>
        <end position="646"/>
    </location>
</feature>
<evidence type="ECO:0000313" key="4">
    <source>
        <dbReference type="EMBL" id="MBB6523537.1"/>
    </source>
</evidence>
<feature type="chain" id="PRO_5030681195" evidence="2">
    <location>
        <begin position="24"/>
        <end position="653"/>
    </location>
</feature>